<evidence type="ECO:0000256" key="5">
    <source>
        <dbReference type="ARBA" id="ARBA00022968"/>
    </source>
</evidence>
<evidence type="ECO:0000313" key="11">
    <source>
        <dbReference type="EMBL" id="CAH0102885.1"/>
    </source>
</evidence>
<accession>A0A8J2RL16</accession>
<keyword evidence="9" id="KW-0325">Glycoprotein</keyword>
<dbReference type="SUPFAM" id="SSF53448">
    <property type="entry name" value="Nucleotide-diphospho-sugar transferases"/>
    <property type="match status" value="2"/>
</dbReference>
<dbReference type="GO" id="GO:0042285">
    <property type="term" value="F:xylosyltransferase activity"/>
    <property type="evidence" value="ECO:0007669"/>
    <property type="project" value="UniProtKB-ARBA"/>
</dbReference>
<dbReference type="PANTHER" id="PTHR12270:SF25">
    <property type="entry name" value="GLYCOSYLTRANSFERASE-LIKE PROTEIN LARGE"/>
    <property type="match status" value="1"/>
</dbReference>
<protein>
    <submittedName>
        <fullName evidence="11">Uncharacterized protein</fullName>
    </submittedName>
</protein>
<dbReference type="PANTHER" id="PTHR12270">
    <property type="entry name" value="GLYCOSYLTRANSFERASE-RELATED"/>
    <property type="match status" value="1"/>
</dbReference>
<dbReference type="EMBL" id="CAKKLH010000096">
    <property type="protein sequence ID" value="CAH0102885.1"/>
    <property type="molecule type" value="Genomic_DNA"/>
</dbReference>
<evidence type="ECO:0000256" key="4">
    <source>
        <dbReference type="ARBA" id="ARBA00022692"/>
    </source>
</evidence>
<comment type="caution">
    <text evidence="11">The sequence shown here is derived from an EMBL/GenBank/DDBJ whole genome shotgun (WGS) entry which is preliminary data.</text>
</comment>
<reference evidence="11" key="1">
    <citation type="submission" date="2021-11" db="EMBL/GenBank/DDBJ databases">
        <authorList>
            <person name="Schell T."/>
        </authorList>
    </citation>
    <scope>NUCLEOTIDE SEQUENCE</scope>
    <source>
        <strain evidence="11">M5</strain>
    </source>
</reference>
<evidence type="ECO:0000256" key="2">
    <source>
        <dbReference type="ARBA" id="ARBA00022676"/>
    </source>
</evidence>
<gene>
    <name evidence="11" type="ORF">DGAL_LOCUS5409</name>
</gene>
<evidence type="ECO:0000256" key="6">
    <source>
        <dbReference type="ARBA" id="ARBA00022989"/>
    </source>
</evidence>
<dbReference type="GO" id="GO:0035269">
    <property type="term" value="P:protein O-linked glycosylation via mannose"/>
    <property type="evidence" value="ECO:0007669"/>
    <property type="project" value="TreeGrafter"/>
</dbReference>
<evidence type="ECO:0000256" key="8">
    <source>
        <dbReference type="ARBA" id="ARBA00023136"/>
    </source>
</evidence>
<keyword evidence="5" id="KW-0735">Signal-anchor</keyword>
<name>A0A8J2RL16_9CRUS</name>
<dbReference type="GO" id="GO:0015020">
    <property type="term" value="F:glucuronosyltransferase activity"/>
    <property type="evidence" value="ECO:0007669"/>
    <property type="project" value="TreeGrafter"/>
</dbReference>
<evidence type="ECO:0000256" key="10">
    <source>
        <dbReference type="SAM" id="Coils"/>
    </source>
</evidence>
<keyword evidence="10" id="KW-0175">Coiled coil</keyword>
<comment type="subcellular location">
    <subcellularLocation>
        <location evidence="1">Golgi apparatus membrane</location>
        <topology evidence="1">Single-pass type II membrane protein</topology>
    </subcellularLocation>
</comment>
<dbReference type="Pfam" id="PF01501">
    <property type="entry name" value="Glyco_transf_8"/>
    <property type="match status" value="1"/>
</dbReference>
<sequence>MSRRSIRLLIATLIFGIAVLFGIFSIASNKNAQNQPFTKESYLEIKNELVQIKNENLKLKDQVNKIYEQPEINLDITVPSDQLKPCAKDASILVKRCEIIHVAVVCAGYDASRAVSTLIKSLLFYRKNPIHLHFIADAIAKNILKTLFQTWDIPHMNYSFYSADALITDVAWIPNKHYSGVYGLLKLTLPKVLPQTVDKILIFDCDVTFSADIADLWAVISLFTSNQAIGLVENQSDWYLGKLWKNYEPWPALGRGFNTGVIAMDLKKLRSLNWSQLWLLTAEKDLVSHYFTSLADQDIFNAVLFQEPQLVYRLPCQYNVQLSDNTRSELCYSEVADLKIIHWNSPKKLKVKNKHSDFFRNLYYTFVGFDGNFLRRQLFHCNDSRLNQSSVEDLPLEDDACYELRKARDAKYRTHLFYLSYDAGKIDDNDITWVAQLSLDRLQMIEPLCRLWEGPISLALYLSDTEADQFHSFVTDSHYLNSRTNIGYHVVYKQGSLYPINLLRNVALEQVSTPFVFLSDIDFLPMPNLYTTLKKAVQSLKVATENKALVVPAFESQRYQTKVPRTKAEVIAALDMGDLLTFRYHDWALGHAATNFPMWRTATIPYKIKWEPNFEPYIVVRRNVTRYDPRFLGFGWNKVSHSMELHAQNYEFQVLPNAFIVHLPHSPSVDISKYRGSSQYRKAVRQEKATEVASWKQSRSSIMTLVGLHMFLHLTRFIRKMAPNGFHTHKKKKKNTS</sequence>
<dbReference type="InterPro" id="IPR002495">
    <property type="entry name" value="Glyco_trans_8"/>
</dbReference>
<evidence type="ECO:0000256" key="7">
    <source>
        <dbReference type="ARBA" id="ARBA00023034"/>
    </source>
</evidence>
<evidence type="ECO:0000256" key="3">
    <source>
        <dbReference type="ARBA" id="ARBA00022679"/>
    </source>
</evidence>
<dbReference type="FunFam" id="3.90.550.10:FF:000229">
    <property type="entry name" value="Glycosyltransferase-like protein LARGE"/>
    <property type="match status" value="1"/>
</dbReference>
<dbReference type="OrthoDB" id="411524at2759"/>
<dbReference type="Gene3D" id="3.90.550.10">
    <property type="entry name" value="Spore Coat Polysaccharide Biosynthesis Protein SpsA, Chain A"/>
    <property type="match status" value="1"/>
</dbReference>
<evidence type="ECO:0000256" key="9">
    <source>
        <dbReference type="ARBA" id="ARBA00023180"/>
    </source>
</evidence>
<dbReference type="InterPro" id="IPR051292">
    <property type="entry name" value="Xyl/GlcA_transferase"/>
</dbReference>
<organism evidence="11 12">
    <name type="scientific">Daphnia galeata</name>
    <dbReference type="NCBI Taxonomy" id="27404"/>
    <lineage>
        <taxon>Eukaryota</taxon>
        <taxon>Metazoa</taxon>
        <taxon>Ecdysozoa</taxon>
        <taxon>Arthropoda</taxon>
        <taxon>Crustacea</taxon>
        <taxon>Branchiopoda</taxon>
        <taxon>Diplostraca</taxon>
        <taxon>Cladocera</taxon>
        <taxon>Anomopoda</taxon>
        <taxon>Daphniidae</taxon>
        <taxon>Daphnia</taxon>
    </lineage>
</organism>
<keyword evidence="6" id="KW-1133">Transmembrane helix</keyword>
<dbReference type="Proteomes" id="UP000789390">
    <property type="component" value="Unassembled WGS sequence"/>
</dbReference>
<keyword evidence="4" id="KW-0812">Transmembrane</keyword>
<evidence type="ECO:0000313" key="12">
    <source>
        <dbReference type="Proteomes" id="UP000789390"/>
    </source>
</evidence>
<keyword evidence="7" id="KW-0333">Golgi apparatus</keyword>
<dbReference type="FunFam" id="3.90.550.10:FF:000016">
    <property type="entry name" value="LARGE xylosyl- and glucuronyltransferase 2"/>
    <property type="match status" value="1"/>
</dbReference>
<feature type="coiled-coil region" evidence="10">
    <location>
        <begin position="42"/>
        <end position="69"/>
    </location>
</feature>
<evidence type="ECO:0000256" key="1">
    <source>
        <dbReference type="ARBA" id="ARBA00004323"/>
    </source>
</evidence>
<dbReference type="AlphaFoldDB" id="A0A8J2RL16"/>
<proteinExistence type="predicted"/>
<keyword evidence="2" id="KW-0328">Glycosyltransferase</keyword>
<dbReference type="InterPro" id="IPR029044">
    <property type="entry name" value="Nucleotide-diphossugar_trans"/>
</dbReference>
<dbReference type="GO" id="GO:0000139">
    <property type="term" value="C:Golgi membrane"/>
    <property type="evidence" value="ECO:0007669"/>
    <property type="project" value="UniProtKB-SubCell"/>
</dbReference>
<keyword evidence="8" id="KW-0472">Membrane</keyword>
<keyword evidence="12" id="KW-1185">Reference proteome</keyword>
<keyword evidence="3" id="KW-0808">Transferase</keyword>
<dbReference type="Pfam" id="PF13896">
    <property type="entry name" value="Glyco_transf_49"/>
    <property type="match status" value="1"/>
</dbReference>